<dbReference type="AlphaFoldDB" id="V6IXA0"/>
<reference evidence="1 2" key="1">
    <citation type="journal article" date="2013" name="Genome Announc.">
        <title>Genome Sequence of Sporolactobacillus laevolacticus DSM442, an Efficient Polymer-Grade D-Lactate Producer from Agricultural Waste Cottonseed as a Nitrogen Source.</title>
        <authorList>
            <person name="Wang H."/>
            <person name="Wang L."/>
            <person name="Ju J."/>
            <person name="Yu B."/>
            <person name="Ma Y."/>
        </authorList>
    </citation>
    <scope>NUCLEOTIDE SEQUENCE [LARGE SCALE GENOMIC DNA]</scope>
    <source>
        <strain evidence="1 2">DSM 442</strain>
    </source>
</reference>
<proteinExistence type="predicted"/>
<gene>
    <name evidence="1" type="ORF">P343_09930</name>
</gene>
<evidence type="ECO:0000313" key="2">
    <source>
        <dbReference type="Proteomes" id="UP000018296"/>
    </source>
</evidence>
<evidence type="ECO:0000313" key="1">
    <source>
        <dbReference type="EMBL" id="EST12003.1"/>
    </source>
</evidence>
<comment type="caution">
    <text evidence="1">The sequence shown here is derived from an EMBL/GenBank/DDBJ whole genome shotgun (WGS) entry which is preliminary data.</text>
</comment>
<organism evidence="1 2">
    <name type="scientific">Sporolactobacillus laevolacticus DSM 442</name>
    <dbReference type="NCBI Taxonomy" id="1395513"/>
    <lineage>
        <taxon>Bacteria</taxon>
        <taxon>Bacillati</taxon>
        <taxon>Bacillota</taxon>
        <taxon>Bacilli</taxon>
        <taxon>Bacillales</taxon>
        <taxon>Sporolactobacillaceae</taxon>
        <taxon>Sporolactobacillus</taxon>
    </lineage>
</organism>
<dbReference type="RefSeq" id="WP_023510242.1">
    <property type="nucleotide sequence ID" value="NZ_AWTC01000008.1"/>
</dbReference>
<protein>
    <submittedName>
        <fullName evidence="1">Uncharacterized protein</fullName>
    </submittedName>
</protein>
<keyword evidence="2" id="KW-1185">Reference proteome</keyword>
<name>V6IXA0_9BACL</name>
<dbReference type="Proteomes" id="UP000018296">
    <property type="component" value="Unassembled WGS sequence"/>
</dbReference>
<sequence length="137" mass="16024">MSLRVGRFNESENENPFYPDSLIPDGINEAEWPNIPEGFTKFMIMKCWQEEMWGKYDGQSKVTLRLLTGDGLTVEKVFYLLYDNINLYWFLYCILGEEPHGQLSLSKLHGIVFEAVVSYRFTRKARIVLDFSNIKVL</sequence>
<dbReference type="EMBL" id="AWTC01000008">
    <property type="protein sequence ID" value="EST12003.1"/>
    <property type="molecule type" value="Genomic_DNA"/>
</dbReference>
<accession>V6IXA0</accession>